<proteinExistence type="predicted"/>
<name>A0A6A6WNU8_9PLEO</name>
<evidence type="ECO:0000256" key="1">
    <source>
        <dbReference type="SAM" id="MobiDB-lite"/>
    </source>
</evidence>
<evidence type="ECO:0000313" key="3">
    <source>
        <dbReference type="Proteomes" id="UP000799757"/>
    </source>
</evidence>
<accession>A0A6A6WNU8</accession>
<dbReference type="EMBL" id="MU002787">
    <property type="protein sequence ID" value="KAF2785628.1"/>
    <property type="molecule type" value="Genomic_DNA"/>
</dbReference>
<feature type="compositionally biased region" description="Polar residues" evidence="1">
    <location>
        <begin position="144"/>
        <end position="157"/>
    </location>
</feature>
<feature type="region of interest" description="Disordered" evidence="1">
    <location>
        <begin position="144"/>
        <end position="167"/>
    </location>
</feature>
<organism evidence="2 3">
    <name type="scientific">Melanomma pulvis-pyrius CBS 109.77</name>
    <dbReference type="NCBI Taxonomy" id="1314802"/>
    <lineage>
        <taxon>Eukaryota</taxon>
        <taxon>Fungi</taxon>
        <taxon>Dikarya</taxon>
        <taxon>Ascomycota</taxon>
        <taxon>Pezizomycotina</taxon>
        <taxon>Dothideomycetes</taxon>
        <taxon>Pleosporomycetidae</taxon>
        <taxon>Pleosporales</taxon>
        <taxon>Melanommataceae</taxon>
        <taxon>Melanomma</taxon>
    </lineage>
</organism>
<sequence>MSLSVPCRRRRLIGCSPPATPQHQRPPPPRCQPHRRVASSPWPSRPRIHAPAAPAESRPACTCLHRTCSASVRGRAARGRGSTYIVQTEQASSHDHLLTTTALIARSSPARDVHLHLRRHLSSLSSLLLPLTVLASPLERGLSQQTPAYQESPSGRPSTLAPPLRTPPGTACIRQTVAVAAQAHTQKAVESLQIESALRIQFRKTPPIASFARLAASSHRSIAPRGGTPTPGLASRHYCALLRDSGLGASGKVVTIPLENGSVPGASGLRRSSYIWHPSHSRTPRCTPRQLTATARPRRGLAPIPLCLSPIVFGPANCHTSYYPSGIPYPTGALV</sequence>
<keyword evidence="3" id="KW-1185">Reference proteome</keyword>
<feature type="compositionally biased region" description="Pro residues" evidence="1">
    <location>
        <begin position="18"/>
        <end position="31"/>
    </location>
</feature>
<dbReference type="AlphaFoldDB" id="A0A6A6WNU8"/>
<reference evidence="2" key="1">
    <citation type="journal article" date="2020" name="Stud. Mycol.">
        <title>101 Dothideomycetes genomes: a test case for predicting lifestyles and emergence of pathogens.</title>
        <authorList>
            <person name="Haridas S."/>
            <person name="Albert R."/>
            <person name="Binder M."/>
            <person name="Bloem J."/>
            <person name="Labutti K."/>
            <person name="Salamov A."/>
            <person name="Andreopoulos B."/>
            <person name="Baker S."/>
            <person name="Barry K."/>
            <person name="Bills G."/>
            <person name="Bluhm B."/>
            <person name="Cannon C."/>
            <person name="Castanera R."/>
            <person name="Culley D."/>
            <person name="Daum C."/>
            <person name="Ezra D."/>
            <person name="Gonzalez J."/>
            <person name="Henrissat B."/>
            <person name="Kuo A."/>
            <person name="Liang C."/>
            <person name="Lipzen A."/>
            <person name="Lutzoni F."/>
            <person name="Magnuson J."/>
            <person name="Mondo S."/>
            <person name="Nolan M."/>
            <person name="Ohm R."/>
            <person name="Pangilinan J."/>
            <person name="Park H.-J."/>
            <person name="Ramirez L."/>
            <person name="Alfaro M."/>
            <person name="Sun H."/>
            <person name="Tritt A."/>
            <person name="Yoshinaga Y."/>
            <person name="Zwiers L.-H."/>
            <person name="Turgeon B."/>
            <person name="Goodwin S."/>
            <person name="Spatafora J."/>
            <person name="Crous P."/>
            <person name="Grigoriev I."/>
        </authorList>
    </citation>
    <scope>NUCLEOTIDE SEQUENCE</scope>
    <source>
        <strain evidence="2">CBS 109.77</strain>
    </source>
</reference>
<dbReference type="Proteomes" id="UP000799757">
    <property type="component" value="Unassembled WGS sequence"/>
</dbReference>
<feature type="region of interest" description="Disordered" evidence="1">
    <location>
        <begin position="13"/>
        <end position="55"/>
    </location>
</feature>
<protein>
    <submittedName>
        <fullName evidence="2">Uncharacterized protein</fullName>
    </submittedName>
</protein>
<evidence type="ECO:0000313" key="2">
    <source>
        <dbReference type="EMBL" id="KAF2785628.1"/>
    </source>
</evidence>
<gene>
    <name evidence="2" type="ORF">K505DRAFT_344494</name>
</gene>